<feature type="compositionally biased region" description="Basic and acidic residues" evidence="1">
    <location>
        <begin position="342"/>
        <end position="368"/>
    </location>
</feature>
<proteinExistence type="predicted"/>
<feature type="compositionally biased region" description="Basic and acidic residues" evidence="1">
    <location>
        <begin position="315"/>
        <end position="335"/>
    </location>
</feature>
<protein>
    <recommendedName>
        <fullName evidence="4">Shugoshin C-terminal domain-containing protein</fullName>
    </recommendedName>
</protein>
<keyword evidence="3" id="KW-1185">Reference proteome</keyword>
<sequence>MLARVKNLQAKMDKAFGERIDGTDDETAGKVGINNRLSRVERQVHLMDSKLEAVLQILQNIQNSPNYPSGGSNAYEFFRGHADGVSSRRSSVSRAHSDPLDVRTQMALETNQITTNVTPNSHIPCVTLSDPESVQSSLSFGDRPHSSRTTSLGSLHGSLTGGDHPNTVQLDGLYISDVGTLNAPQLSRILVSDKRQLSDVTEESLTGSKETIGFPGSMSQQNSTASETDPAAGADESEPKPGEISKEKERAEVDVEPGPGDIEVVWEKQEPTTLSRRRKRSQLSLDRTSESELQDEKASREQHSPSFSTGEGEAFDDRDVAERYTGTPERRDSINGRRRSAGKRDSQVYAEGRRSPRDSEAGRFDELTRTAPTRMSAKRRPLVKSNPVDV</sequence>
<feature type="compositionally biased region" description="Low complexity" evidence="1">
    <location>
        <begin position="147"/>
        <end position="163"/>
    </location>
</feature>
<feature type="compositionally biased region" description="Polar residues" evidence="1">
    <location>
        <begin position="130"/>
        <end position="139"/>
    </location>
</feature>
<name>A0ABN8QX24_9CNID</name>
<dbReference type="Proteomes" id="UP001159427">
    <property type="component" value="Unassembled WGS sequence"/>
</dbReference>
<comment type="caution">
    <text evidence="2">The sequence shown here is derived from an EMBL/GenBank/DDBJ whole genome shotgun (WGS) entry which is preliminary data.</text>
</comment>
<evidence type="ECO:0008006" key="4">
    <source>
        <dbReference type="Google" id="ProtNLM"/>
    </source>
</evidence>
<feature type="region of interest" description="Disordered" evidence="1">
    <location>
        <begin position="195"/>
        <end position="390"/>
    </location>
</feature>
<evidence type="ECO:0000256" key="1">
    <source>
        <dbReference type="SAM" id="MobiDB-lite"/>
    </source>
</evidence>
<dbReference type="EMBL" id="CALNXI010001519">
    <property type="protein sequence ID" value="CAH3171201.1"/>
    <property type="molecule type" value="Genomic_DNA"/>
</dbReference>
<feature type="compositionally biased region" description="Polar residues" evidence="1">
    <location>
        <begin position="217"/>
        <end position="227"/>
    </location>
</feature>
<evidence type="ECO:0000313" key="2">
    <source>
        <dbReference type="EMBL" id="CAH3171201.1"/>
    </source>
</evidence>
<gene>
    <name evidence="2" type="ORF">PEVE_00007752</name>
</gene>
<feature type="region of interest" description="Disordered" evidence="1">
    <location>
        <begin position="126"/>
        <end position="163"/>
    </location>
</feature>
<feature type="compositionally biased region" description="Basic and acidic residues" evidence="1">
    <location>
        <begin position="237"/>
        <end position="253"/>
    </location>
</feature>
<reference evidence="2 3" key="1">
    <citation type="submission" date="2022-05" db="EMBL/GenBank/DDBJ databases">
        <authorList>
            <consortium name="Genoscope - CEA"/>
            <person name="William W."/>
        </authorList>
    </citation>
    <scope>NUCLEOTIDE SEQUENCE [LARGE SCALE GENOMIC DNA]</scope>
</reference>
<evidence type="ECO:0000313" key="3">
    <source>
        <dbReference type="Proteomes" id="UP001159427"/>
    </source>
</evidence>
<feature type="compositionally biased region" description="Basic and acidic residues" evidence="1">
    <location>
        <begin position="287"/>
        <end position="303"/>
    </location>
</feature>
<accession>A0ABN8QX24</accession>
<organism evidence="2 3">
    <name type="scientific">Porites evermanni</name>
    <dbReference type="NCBI Taxonomy" id="104178"/>
    <lineage>
        <taxon>Eukaryota</taxon>
        <taxon>Metazoa</taxon>
        <taxon>Cnidaria</taxon>
        <taxon>Anthozoa</taxon>
        <taxon>Hexacorallia</taxon>
        <taxon>Scleractinia</taxon>
        <taxon>Fungiina</taxon>
        <taxon>Poritidae</taxon>
        <taxon>Porites</taxon>
    </lineage>
</organism>